<protein>
    <submittedName>
        <fullName evidence="4">Protein-tyrosine phosphatase</fullName>
    </submittedName>
</protein>
<dbReference type="InterPro" id="IPR000387">
    <property type="entry name" value="Tyr_Pase_dom"/>
</dbReference>
<dbReference type="Proteomes" id="UP000245639">
    <property type="component" value="Unassembled WGS sequence"/>
</dbReference>
<evidence type="ECO:0000313" key="4">
    <source>
        <dbReference type="EMBL" id="PVZ05880.1"/>
    </source>
</evidence>
<dbReference type="PROSITE" id="PS00383">
    <property type="entry name" value="TYR_PHOSPHATASE_1"/>
    <property type="match status" value="1"/>
</dbReference>
<dbReference type="AlphaFoldDB" id="A0A2U1F1I6"/>
<dbReference type="Pfam" id="PF00782">
    <property type="entry name" value="DSPc"/>
    <property type="match status" value="1"/>
</dbReference>
<dbReference type="InterPro" id="IPR029021">
    <property type="entry name" value="Prot-tyrosine_phosphatase-like"/>
</dbReference>
<organism evidence="4 5">
    <name type="scientific">Actinomycetospora cinnamomea</name>
    <dbReference type="NCBI Taxonomy" id="663609"/>
    <lineage>
        <taxon>Bacteria</taxon>
        <taxon>Bacillati</taxon>
        <taxon>Actinomycetota</taxon>
        <taxon>Actinomycetes</taxon>
        <taxon>Pseudonocardiales</taxon>
        <taxon>Pseudonocardiaceae</taxon>
        <taxon>Actinomycetospora</taxon>
    </lineage>
</organism>
<dbReference type="PANTHER" id="PTHR23339">
    <property type="entry name" value="TYROSINE SPECIFIC PROTEIN PHOSPHATASE AND DUAL SPECIFICITY PROTEIN PHOSPHATASE"/>
    <property type="match status" value="1"/>
</dbReference>
<dbReference type="GO" id="GO:0004721">
    <property type="term" value="F:phosphoprotein phosphatase activity"/>
    <property type="evidence" value="ECO:0007669"/>
    <property type="project" value="UniProtKB-KW"/>
</dbReference>
<evidence type="ECO:0000259" key="3">
    <source>
        <dbReference type="PROSITE" id="PS50056"/>
    </source>
</evidence>
<evidence type="ECO:0000256" key="2">
    <source>
        <dbReference type="ARBA" id="ARBA00022912"/>
    </source>
</evidence>
<feature type="domain" description="Tyrosine specific protein phosphatases" evidence="3">
    <location>
        <begin position="86"/>
        <end position="150"/>
    </location>
</feature>
<dbReference type="OrthoDB" id="5197106at2"/>
<comment type="caution">
    <text evidence="4">The sequence shown here is derived from an EMBL/GenBank/DDBJ whole genome shotgun (WGS) entry which is preliminary data.</text>
</comment>
<dbReference type="InterPro" id="IPR016130">
    <property type="entry name" value="Tyr_Pase_AS"/>
</dbReference>
<reference evidence="4 5" key="1">
    <citation type="submission" date="2018-04" db="EMBL/GenBank/DDBJ databases">
        <title>Genomic Encyclopedia of Type Strains, Phase IV (KMG-IV): sequencing the most valuable type-strain genomes for metagenomic binning, comparative biology and taxonomic classification.</title>
        <authorList>
            <person name="Goeker M."/>
        </authorList>
    </citation>
    <scope>NUCLEOTIDE SEQUENCE [LARGE SCALE GENOMIC DNA]</scope>
    <source>
        <strain evidence="4 5">DSM 45771</strain>
    </source>
</reference>
<gene>
    <name evidence="4" type="ORF">C8D89_114136</name>
</gene>
<keyword evidence="1" id="KW-0378">Hydrolase</keyword>
<dbReference type="Gene3D" id="3.90.190.10">
    <property type="entry name" value="Protein tyrosine phosphatase superfamily"/>
    <property type="match status" value="1"/>
</dbReference>
<evidence type="ECO:0000313" key="5">
    <source>
        <dbReference type="Proteomes" id="UP000245639"/>
    </source>
</evidence>
<sequence>MDGTVGDVTGDGYVAAHLRSDLDEEPPPWPPHEIVPGLWQSGSPEPGEHWDAVFDLHGSAPPLEDVEFYVHWLIEDGPAPAFTTLRSLADLVDDLRSDGKRVLIHCAAGINRSGLLSAAALIRGGHEPGEAIALVREARTGALNNPNFVELLHDPRWSPRE</sequence>
<keyword evidence="5" id="KW-1185">Reference proteome</keyword>
<dbReference type="SUPFAM" id="SSF52799">
    <property type="entry name" value="(Phosphotyrosine protein) phosphatases II"/>
    <property type="match status" value="1"/>
</dbReference>
<dbReference type="SMART" id="SM00195">
    <property type="entry name" value="DSPc"/>
    <property type="match status" value="1"/>
</dbReference>
<proteinExistence type="predicted"/>
<evidence type="ECO:0000256" key="1">
    <source>
        <dbReference type="ARBA" id="ARBA00022801"/>
    </source>
</evidence>
<accession>A0A2U1F1I6</accession>
<dbReference type="PROSITE" id="PS50056">
    <property type="entry name" value="TYR_PHOSPHATASE_2"/>
    <property type="match status" value="1"/>
</dbReference>
<keyword evidence="2" id="KW-0904">Protein phosphatase</keyword>
<dbReference type="InterPro" id="IPR020422">
    <property type="entry name" value="TYR_PHOSPHATASE_DUAL_dom"/>
</dbReference>
<dbReference type="RefSeq" id="WP_133252018.1">
    <property type="nucleotide sequence ID" value="NZ_QEKW01000014.1"/>
</dbReference>
<dbReference type="InterPro" id="IPR050561">
    <property type="entry name" value="PTP"/>
</dbReference>
<name>A0A2U1F1I6_9PSEU</name>
<dbReference type="InterPro" id="IPR000340">
    <property type="entry name" value="Dual-sp_phosphatase_cat-dom"/>
</dbReference>
<dbReference type="EMBL" id="QEKW01000014">
    <property type="protein sequence ID" value="PVZ05880.1"/>
    <property type="molecule type" value="Genomic_DNA"/>
</dbReference>